<dbReference type="RefSeq" id="XP_047842045.1">
    <property type="nucleotide sequence ID" value="XM_047986065.1"/>
</dbReference>
<dbReference type="PROSITE" id="PS52041">
    <property type="entry name" value="TOPO_IIB"/>
    <property type="match status" value="1"/>
</dbReference>
<dbReference type="InterPro" id="IPR013049">
    <property type="entry name" value="Spo11/TopoVI_A_N"/>
</dbReference>
<keyword evidence="5" id="KW-0479">Metal-binding</keyword>
<dbReference type="GO" id="GO:0007131">
    <property type="term" value="P:reciprocal meiotic recombination"/>
    <property type="evidence" value="ECO:0007669"/>
    <property type="project" value="TreeGrafter"/>
</dbReference>
<dbReference type="GO" id="GO:0046872">
    <property type="term" value="F:metal ion binding"/>
    <property type="evidence" value="ECO:0007669"/>
    <property type="project" value="UniProtKB-KW"/>
</dbReference>
<accession>A0A9Q8QD72</accession>
<dbReference type="GO" id="GO:0000706">
    <property type="term" value="P:meiotic DNA double-strand break processing"/>
    <property type="evidence" value="ECO:0007669"/>
    <property type="project" value="TreeGrafter"/>
</dbReference>
<dbReference type="SUPFAM" id="SSF56726">
    <property type="entry name" value="DNA topoisomerase IV, alpha subunit"/>
    <property type="match status" value="1"/>
</dbReference>
<dbReference type="GO" id="GO:0005524">
    <property type="term" value="F:ATP binding"/>
    <property type="evidence" value="ECO:0007669"/>
    <property type="project" value="InterPro"/>
</dbReference>
<evidence type="ECO:0000259" key="12">
    <source>
        <dbReference type="Pfam" id="PF04406"/>
    </source>
</evidence>
<reference evidence="14" key="1">
    <citation type="submission" date="2021-11" db="EMBL/GenBank/DDBJ databases">
        <title>Purpureocillium_takamizusanense_genome.</title>
        <authorList>
            <person name="Nguyen N.-H."/>
        </authorList>
    </citation>
    <scope>NUCLEOTIDE SEQUENCE</scope>
    <source>
        <strain evidence="14">PT3</strain>
    </source>
</reference>
<name>A0A9Q8QD72_9HYPO</name>
<comment type="cofactor">
    <cofactor evidence="2">
        <name>Mg(2+)</name>
        <dbReference type="ChEBI" id="CHEBI:18420"/>
    </cofactor>
</comment>
<evidence type="ECO:0000256" key="9">
    <source>
        <dbReference type="ARBA" id="ARBA00023235"/>
    </source>
</evidence>
<dbReference type="InterPro" id="IPR002815">
    <property type="entry name" value="Spo11/TopoVI_A"/>
</dbReference>
<keyword evidence="15" id="KW-1185">Reference proteome</keyword>
<dbReference type="InterPro" id="IPR034136">
    <property type="entry name" value="TOPRIM_Topo6A/Spo11"/>
</dbReference>
<comment type="catalytic activity">
    <reaction evidence="1 10">
        <text>ATP-dependent breakage, passage and rejoining of double-stranded DNA.</text>
        <dbReference type="EC" id="5.6.2.2"/>
    </reaction>
</comment>
<sequence length="406" mass="44253">MPEPVGAAAAPAYNTRSHTDGASASPNSATSGFLIARMEGILESVADALSGGHELQLELLTRGSQRMQELCFPGKTVSEGQKFARLLLILQLSHNALVSGRILTKRQIYYQHKELFGKQRVVDELVDDLAATLSVQRHDLNIVATAKGLCFGPLVIHLHDGTVIDASLGDTGTPIPLVRVISALECPSIRWVLVVEKDAIFRPLVSTGFWTTTLCGPGLLITAKGYPDLITRNFVNLFYSTHPEVPIIVLADFDPDGLNIFRCYWPDNENLTTGEPGHGDLGLRLLGVKSDHIIDVPAADSGQTRVSQEFLPDHQSPSASIQYSGSATSVNCRFPAQILSVRDRKHVRGTLARVLSHSGAEEEAVGLVRELQVMLMMGVKAEMQWLDDSGDMTQWLEDKLTMLLSP</sequence>
<dbReference type="Pfam" id="PF04406">
    <property type="entry name" value="TP6A_N"/>
    <property type="match status" value="1"/>
</dbReference>
<dbReference type="Proteomes" id="UP000829364">
    <property type="component" value="Chromosome 4"/>
</dbReference>
<evidence type="ECO:0000256" key="2">
    <source>
        <dbReference type="ARBA" id="ARBA00001946"/>
    </source>
</evidence>
<dbReference type="GeneID" id="72066775"/>
<keyword evidence="6" id="KW-0460">Magnesium</keyword>
<feature type="compositionally biased region" description="Polar residues" evidence="11">
    <location>
        <begin position="14"/>
        <end position="26"/>
    </location>
</feature>
<evidence type="ECO:0000256" key="10">
    <source>
        <dbReference type="PROSITE-ProRule" id="PRU01385"/>
    </source>
</evidence>
<evidence type="ECO:0000256" key="8">
    <source>
        <dbReference type="ARBA" id="ARBA00023125"/>
    </source>
</evidence>
<dbReference type="CDD" id="cd00223">
    <property type="entry name" value="TOPRIM_TopoIIB_SPO"/>
    <property type="match status" value="1"/>
</dbReference>
<evidence type="ECO:0000256" key="6">
    <source>
        <dbReference type="ARBA" id="ARBA00022842"/>
    </source>
</evidence>
<evidence type="ECO:0000256" key="7">
    <source>
        <dbReference type="ARBA" id="ARBA00023029"/>
    </source>
</evidence>
<dbReference type="EC" id="5.6.2.2" evidence="4"/>
<dbReference type="PRINTS" id="PR01550">
    <property type="entry name" value="TOP6AFAMILY"/>
</dbReference>
<dbReference type="EMBL" id="CP086357">
    <property type="protein sequence ID" value="UNI18564.1"/>
    <property type="molecule type" value="Genomic_DNA"/>
</dbReference>
<proteinExistence type="inferred from homology"/>
<evidence type="ECO:0000259" key="13">
    <source>
        <dbReference type="Pfam" id="PF21180"/>
    </source>
</evidence>
<organism evidence="14 15">
    <name type="scientific">Purpureocillium takamizusanense</name>
    <dbReference type="NCBI Taxonomy" id="2060973"/>
    <lineage>
        <taxon>Eukaryota</taxon>
        <taxon>Fungi</taxon>
        <taxon>Dikarya</taxon>
        <taxon>Ascomycota</taxon>
        <taxon>Pezizomycotina</taxon>
        <taxon>Sordariomycetes</taxon>
        <taxon>Hypocreomycetidae</taxon>
        <taxon>Hypocreales</taxon>
        <taxon>Ophiocordycipitaceae</taxon>
        <taxon>Purpureocillium</taxon>
    </lineage>
</organism>
<dbReference type="PANTHER" id="PTHR10848:SF0">
    <property type="entry name" value="MEIOTIC RECOMBINATION PROTEIN SPO11"/>
    <property type="match status" value="1"/>
</dbReference>
<dbReference type="Gene3D" id="1.10.10.10">
    <property type="entry name" value="Winged helix-like DNA-binding domain superfamily/Winged helix DNA-binding domain"/>
    <property type="match status" value="1"/>
</dbReference>
<feature type="active site" description="O-(5'-phospho-DNA)-tyrosine intermediate" evidence="10">
    <location>
        <position position="110"/>
    </location>
</feature>
<feature type="region of interest" description="Disordered" evidence="11">
    <location>
        <begin position="1"/>
        <end position="26"/>
    </location>
</feature>
<dbReference type="AlphaFoldDB" id="A0A9Q8QD72"/>
<keyword evidence="9 10" id="KW-0413">Isomerase</keyword>
<evidence type="ECO:0000313" key="14">
    <source>
        <dbReference type="EMBL" id="UNI18564.1"/>
    </source>
</evidence>
<dbReference type="OrthoDB" id="5377392at2759"/>
<dbReference type="KEGG" id="ptkz:JDV02_004824"/>
<keyword evidence="7 10" id="KW-0799">Topoisomerase</keyword>
<dbReference type="Gene3D" id="3.40.1360.10">
    <property type="match status" value="1"/>
</dbReference>
<gene>
    <name evidence="14" type="primary">SPO11</name>
    <name evidence="14" type="ORF">JDV02_004824</name>
</gene>
<dbReference type="GO" id="GO:0003677">
    <property type="term" value="F:DNA binding"/>
    <property type="evidence" value="ECO:0007669"/>
    <property type="project" value="UniProtKB-UniRule"/>
</dbReference>
<evidence type="ECO:0000256" key="5">
    <source>
        <dbReference type="ARBA" id="ARBA00022723"/>
    </source>
</evidence>
<evidence type="ECO:0000256" key="3">
    <source>
        <dbReference type="ARBA" id="ARBA00006559"/>
    </source>
</evidence>
<feature type="domain" description="Topoisomerase 6 subunit A/Spo11 TOPRIM" evidence="13">
    <location>
        <begin position="191"/>
        <end position="293"/>
    </location>
</feature>
<feature type="domain" description="Spo11/DNA topoisomerase VI subunit A N-terminal" evidence="12">
    <location>
        <begin position="81"/>
        <end position="142"/>
    </location>
</feature>
<evidence type="ECO:0000313" key="15">
    <source>
        <dbReference type="Proteomes" id="UP000829364"/>
    </source>
</evidence>
<dbReference type="Pfam" id="PF21180">
    <property type="entry name" value="TOP6A-Spo11_Toprim"/>
    <property type="match status" value="1"/>
</dbReference>
<comment type="similarity">
    <text evidence="3 10">Belongs to the TOP6A family.</text>
</comment>
<evidence type="ECO:0000256" key="4">
    <source>
        <dbReference type="ARBA" id="ARBA00012895"/>
    </source>
</evidence>
<dbReference type="GO" id="GO:0042138">
    <property type="term" value="P:meiotic DNA double-strand break formation"/>
    <property type="evidence" value="ECO:0007669"/>
    <property type="project" value="TreeGrafter"/>
</dbReference>
<keyword evidence="8 10" id="KW-0238">DNA-binding</keyword>
<dbReference type="GO" id="GO:0003918">
    <property type="term" value="F:DNA topoisomerase type II (double strand cut, ATP-hydrolyzing) activity"/>
    <property type="evidence" value="ECO:0007669"/>
    <property type="project" value="UniProtKB-UniRule"/>
</dbReference>
<dbReference type="PANTHER" id="PTHR10848">
    <property type="entry name" value="MEIOTIC RECOMBINATION PROTEIN SPO11"/>
    <property type="match status" value="1"/>
</dbReference>
<evidence type="ECO:0000256" key="11">
    <source>
        <dbReference type="SAM" id="MobiDB-lite"/>
    </source>
</evidence>
<dbReference type="InterPro" id="IPR036388">
    <property type="entry name" value="WH-like_DNA-bd_sf"/>
</dbReference>
<dbReference type="GO" id="GO:0000228">
    <property type="term" value="C:nuclear chromosome"/>
    <property type="evidence" value="ECO:0007669"/>
    <property type="project" value="TreeGrafter"/>
</dbReference>
<evidence type="ECO:0000256" key="1">
    <source>
        <dbReference type="ARBA" id="ARBA00000185"/>
    </source>
</evidence>
<protein>
    <recommendedName>
        <fullName evidence="4">DNA topoisomerase (ATP-hydrolyzing)</fullName>
        <ecNumber evidence="4">5.6.2.2</ecNumber>
    </recommendedName>
</protein>
<dbReference type="InterPro" id="IPR036078">
    <property type="entry name" value="Spo11/TopoVI_A_sf"/>
</dbReference>